<dbReference type="OrthoDB" id="9815709at2"/>
<reference evidence="3 4" key="1">
    <citation type="submission" date="2016-10" db="EMBL/GenBank/DDBJ databases">
        <authorList>
            <person name="de Groot N.N."/>
        </authorList>
    </citation>
    <scope>NUCLEOTIDE SEQUENCE [LARGE SCALE GENOMIC DNA]</scope>
    <source>
        <strain evidence="4">L7-484,KACC 16230,DSM 25025</strain>
    </source>
</reference>
<feature type="compositionally biased region" description="Basic and acidic residues" evidence="1">
    <location>
        <begin position="135"/>
        <end position="158"/>
    </location>
</feature>
<feature type="domain" description="Prokaryotic-type class I peptide chain release factors" evidence="2">
    <location>
        <begin position="40"/>
        <end position="56"/>
    </location>
</feature>
<proteinExistence type="predicted"/>
<organism evidence="3 4">
    <name type="scientific">Aureimonas jatrophae</name>
    <dbReference type="NCBI Taxonomy" id="1166073"/>
    <lineage>
        <taxon>Bacteria</taxon>
        <taxon>Pseudomonadati</taxon>
        <taxon>Pseudomonadota</taxon>
        <taxon>Alphaproteobacteria</taxon>
        <taxon>Hyphomicrobiales</taxon>
        <taxon>Aurantimonadaceae</taxon>
        <taxon>Aureimonas</taxon>
    </lineage>
</organism>
<name>A0A1H0IP60_9HYPH</name>
<evidence type="ECO:0000256" key="1">
    <source>
        <dbReference type="SAM" id="MobiDB-lite"/>
    </source>
</evidence>
<dbReference type="PANTHER" id="PTHR47814">
    <property type="entry name" value="PEPTIDYL-TRNA HYDROLASE ARFB"/>
    <property type="match status" value="1"/>
</dbReference>
<feature type="region of interest" description="Disordered" evidence="1">
    <location>
        <begin position="117"/>
        <end position="158"/>
    </location>
</feature>
<dbReference type="GO" id="GO:0004045">
    <property type="term" value="F:peptidyl-tRNA hydrolase activity"/>
    <property type="evidence" value="ECO:0007669"/>
    <property type="project" value="TreeGrafter"/>
</dbReference>
<dbReference type="Gene3D" id="3.30.160.20">
    <property type="match status" value="1"/>
</dbReference>
<dbReference type="Proteomes" id="UP000198793">
    <property type="component" value="Unassembled WGS sequence"/>
</dbReference>
<dbReference type="SUPFAM" id="SSF110916">
    <property type="entry name" value="Peptidyl-tRNA hydrolase domain-like"/>
    <property type="match status" value="1"/>
</dbReference>
<dbReference type="STRING" id="1166073.SAMN05192530_105240"/>
<dbReference type="RefSeq" id="WP_090673867.1">
    <property type="nucleotide sequence ID" value="NZ_FNIT01000005.1"/>
</dbReference>
<dbReference type="GO" id="GO:0043022">
    <property type="term" value="F:ribosome binding"/>
    <property type="evidence" value="ECO:0007669"/>
    <property type="project" value="TreeGrafter"/>
</dbReference>
<sequence length="158" mass="17312">MAEDGETGVTTRPERAPERGLRISSRVVIPEDDLEESFIRAGGPGGQNVNKVATAVQLRFLAGRSAAIGDEARQRLLKLAGARATKGGDVLIEASRFRTQERNRADARERLAALVREALVPPPPPRKKTRPSRGAVERRLEAKKGRSDIKRMRGRVAD</sequence>
<gene>
    <name evidence="3" type="ORF">SAMN05192530_105240</name>
</gene>
<evidence type="ECO:0000259" key="2">
    <source>
        <dbReference type="PROSITE" id="PS00745"/>
    </source>
</evidence>
<dbReference type="Pfam" id="PF00472">
    <property type="entry name" value="RF-1"/>
    <property type="match status" value="1"/>
</dbReference>
<evidence type="ECO:0000313" key="4">
    <source>
        <dbReference type="Proteomes" id="UP000198793"/>
    </source>
</evidence>
<dbReference type="NCBIfam" id="NF006718">
    <property type="entry name" value="PRK09256.1"/>
    <property type="match status" value="1"/>
</dbReference>
<protein>
    <submittedName>
        <fullName evidence="3">Ribosome-associated protein</fullName>
    </submittedName>
</protein>
<dbReference type="AlphaFoldDB" id="A0A1H0IP60"/>
<feature type="region of interest" description="Disordered" evidence="1">
    <location>
        <begin position="1"/>
        <end position="22"/>
    </location>
</feature>
<dbReference type="GO" id="GO:0072344">
    <property type="term" value="P:rescue of stalled ribosome"/>
    <property type="evidence" value="ECO:0007669"/>
    <property type="project" value="TreeGrafter"/>
</dbReference>
<dbReference type="InterPro" id="IPR000352">
    <property type="entry name" value="Pep_chain_release_fac_I"/>
</dbReference>
<dbReference type="EMBL" id="FNIT01000005">
    <property type="protein sequence ID" value="SDO32811.1"/>
    <property type="molecule type" value="Genomic_DNA"/>
</dbReference>
<accession>A0A1H0IP60</accession>
<dbReference type="PROSITE" id="PS00745">
    <property type="entry name" value="RF_PROK_I"/>
    <property type="match status" value="1"/>
</dbReference>
<keyword evidence="4" id="KW-1185">Reference proteome</keyword>
<feature type="compositionally biased region" description="Basic and acidic residues" evidence="1">
    <location>
        <begin position="12"/>
        <end position="21"/>
    </location>
</feature>
<dbReference type="GO" id="GO:0003747">
    <property type="term" value="F:translation release factor activity"/>
    <property type="evidence" value="ECO:0007669"/>
    <property type="project" value="InterPro"/>
</dbReference>
<dbReference type="PANTHER" id="PTHR47814:SF1">
    <property type="entry name" value="PEPTIDYL-TRNA HYDROLASE ARFB"/>
    <property type="match status" value="1"/>
</dbReference>
<evidence type="ECO:0000313" key="3">
    <source>
        <dbReference type="EMBL" id="SDO32811.1"/>
    </source>
</evidence>